<feature type="binding site" evidence="6">
    <location>
        <position position="16"/>
    </location>
    <ligand>
        <name>Zn(2+)</name>
        <dbReference type="ChEBI" id="CHEBI:29105"/>
    </ligand>
</feature>
<dbReference type="FunFam" id="3.30.160.60:FF:000072">
    <property type="entry name" value="zinc finger protein 143 isoform X1"/>
    <property type="match status" value="1"/>
</dbReference>
<dbReference type="Gene3D" id="3.40.1800.20">
    <property type="match status" value="1"/>
</dbReference>
<dbReference type="Gene3D" id="3.30.160.60">
    <property type="entry name" value="Classic Zinc Finger"/>
    <property type="match status" value="2"/>
</dbReference>
<dbReference type="GO" id="GO:0045944">
    <property type="term" value="P:positive regulation of transcription by RNA polymerase II"/>
    <property type="evidence" value="ECO:0007669"/>
    <property type="project" value="UniProtKB-ARBA"/>
</dbReference>
<evidence type="ECO:0000259" key="9">
    <source>
        <dbReference type="PROSITE" id="PS51915"/>
    </source>
</evidence>
<dbReference type="Pfam" id="PF07776">
    <property type="entry name" value="zf-AD"/>
    <property type="match status" value="1"/>
</dbReference>
<evidence type="ECO:0000256" key="6">
    <source>
        <dbReference type="PROSITE-ProRule" id="PRU01263"/>
    </source>
</evidence>
<dbReference type="AlphaFoldDB" id="A0A6J2K893"/>
<name>A0A6J2K893_BOMMA</name>
<evidence type="ECO:0000256" key="4">
    <source>
        <dbReference type="ARBA" id="ARBA00022833"/>
    </source>
</evidence>
<dbReference type="PROSITE" id="PS00028">
    <property type="entry name" value="ZINC_FINGER_C2H2_1"/>
    <property type="match status" value="3"/>
</dbReference>
<evidence type="ECO:0000256" key="5">
    <source>
        <dbReference type="PROSITE-ProRule" id="PRU00042"/>
    </source>
</evidence>
<dbReference type="PANTHER" id="PTHR19818:SF139">
    <property type="entry name" value="PAIR-RULE PROTEIN ODD-PAIRED"/>
    <property type="match status" value="1"/>
</dbReference>
<dbReference type="GO" id="GO:0008270">
    <property type="term" value="F:zinc ion binding"/>
    <property type="evidence" value="ECO:0007669"/>
    <property type="project" value="UniProtKB-UniRule"/>
</dbReference>
<evidence type="ECO:0000259" key="8">
    <source>
        <dbReference type="PROSITE" id="PS50157"/>
    </source>
</evidence>
<dbReference type="InterPro" id="IPR012934">
    <property type="entry name" value="Znf_AD"/>
</dbReference>
<dbReference type="SUPFAM" id="SSF57716">
    <property type="entry name" value="Glucocorticoid receptor-like (DNA-binding domain)"/>
    <property type="match status" value="1"/>
</dbReference>
<feature type="binding site" evidence="6">
    <location>
        <position position="13"/>
    </location>
    <ligand>
        <name>Zn(2+)</name>
        <dbReference type="ChEBI" id="CHEBI:29105"/>
    </ligand>
</feature>
<sequence length="276" mass="31653">MDKSRGLNFFELCRLCLNEHGTVDVFHTNHLAEEIFLLTTITISTMDKLPQKVCQKCVDVIQDANKLRNLALRNESNLQCLFGDESRDEITDELNQIKSHIVNNFNENESTVEKVKNKKDKRKNENNSTHHQQTLPERNTSRNKTKSETHLKSKRQRDSENEDVLYVCGDCNKNFETWKKLYHHQRSHTKSMACPLEACGKAFATKGDLEKHKRTHTGEKPYQCEICEKCYTQRVTLKVHKETVHGVEATAATSRDHSKPASGQGTTKLGAKLKNT</sequence>
<keyword evidence="2" id="KW-0677">Repeat</keyword>
<feature type="domain" description="ZAD" evidence="9">
    <location>
        <begin position="11"/>
        <end position="81"/>
    </location>
</feature>
<proteinExistence type="predicted"/>
<gene>
    <name evidence="11" type="primary">LOC114247687</name>
</gene>
<accession>A0A6J2K893</accession>
<evidence type="ECO:0000256" key="3">
    <source>
        <dbReference type="ARBA" id="ARBA00022771"/>
    </source>
</evidence>
<dbReference type="InterPro" id="IPR013087">
    <property type="entry name" value="Znf_C2H2_type"/>
</dbReference>
<feature type="binding site" evidence="6">
    <location>
        <position position="54"/>
    </location>
    <ligand>
        <name>Zn(2+)</name>
        <dbReference type="ChEBI" id="CHEBI:29105"/>
    </ligand>
</feature>
<keyword evidence="10" id="KW-1185">Reference proteome</keyword>
<feature type="domain" description="C2H2-type" evidence="8">
    <location>
        <begin position="192"/>
        <end position="221"/>
    </location>
</feature>
<organism evidence="10 11">
    <name type="scientific">Bombyx mandarina</name>
    <name type="common">Wild silk moth</name>
    <name type="synonym">Wild silkworm</name>
    <dbReference type="NCBI Taxonomy" id="7092"/>
    <lineage>
        <taxon>Eukaryota</taxon>
        <taxon>Metazoa</taxon>
        <taxon>Ecdysozoa</taxon>
        <taxon>Arthropoda</taxon>
        <taxon>Hexapoda</taxon>
        <taxon>Insecta</taxon>
        <taxon>Pterygota</taxon>
        <taxon>Neoptera</taxon>
        <taxon>Endopterygota</taxon>
        <taxon>Lepidoptera</taxon>
        <taxon>Glossata</taxon>
        <taxon>Ditrysia</taxon>
        <taxon>Bombycoidea</taxon>
        <taxon>Bombycidae</taxon>
        <taxon>Bombycinae</taxon>
        <taxon>Bombyx</taxon>
    </lineage>
</organism>
<feature type="binding site" evidence="6">
    <location>
        <position position="57"/>
    </location>
    <ligand>
        <name>Zn(2+)</name>
        <dbReference type="ChEBI" id="CHEBI:29105"/>
    </ligand>
</feature>
<feature type="region of interest" description="Disordered" evidence="7">
    <location>
        <begin position="108"/>
        <end position="157"/>
    </location>
</feature>
<protein>
    <submittedName>
        <fullName evidence="11">Myoneurin-like</fullName>
    </submittedName>
</protein>
<dbReference type="GO" id="GO:0000981">
    <property type="term" value="F:DNA-binding transcription factor activity, RNA polymerase II-specific"/>
    <property type="evidence" value="ECO:0007669"/>
    <property type="project" value="TreeGrafter"/>
</dbReference>
<feature type="compositionally biased region" description="Basic and acidic residues" evidence="7">
    <location>
        <begin position="145"/>
        <end position="157"/>
    </location>
</feature>
<evidence type="ECO:0000256" key="1">
    <source>
        <dbReference type="ARBA" id="ARBA00022723"/>
    </source>
</evidence>
<dbReference type="PROSITE" id="PS50157">
    <property type="entry name" value="ZINC_FINGER_C2H2_2"/>
    <property type="match status" value="3"/>
</dbReference>
<dbReference type="GO" id="GO:0005634">
    <property type="term" value="C:nucleus"/>
    <property type="evidence" value="ECO:0007669"/>
    <property type="project" value="InterPro"/>
</dbReference>
<dbReference type="OrthoDB" id="8113227at2759"/>
<reference evidence="11" key="1">
    <citation type="submission" date="2025-08" db="UniProtKB">
        <authorList>
            <consortium name="RefSeq"/>
        </authorList>
    </citation>
    <scope>IDENTIFICATION</scope>
    <source>
        <tissue evidence="11">Silk gland</tissue>
    </source>
</reference>
<evidence type="ECO:0000313" key="10">
    <source>
        <dbReference type="Proteomes" id="UP000504629"/>
    </source>
</evidence>
<dbReference type="GO" id="GO:0000978">
    <property type="term" value="F:RNA polymerase II cis-regulatory region sequence-specific DNA binding"/>
    <property type="evidence" value="ECO:0007669"/>
    <property type="project" value="TreeGrafter"/>
</dbReference>
<dbReference type="PROSITE" id="PS51915">
    <property type="entry name" value="ZAD"/>
    <property type="match status" value="1"/>
</dbReference>
<dbReference type="SMART" id="SM00355">
    <property type="entry name" value="ZnF_C2H2"/>
    <property type="match status" value="3"/>
</dbReference>
<feature type="domain" description="C2H2-type" evidence="8">
    <location>
        <begin position="222"/>
        <end position="250"/>
    </location>
</feature>
<feature type="domain" description="C2H2-type" evidence="8">
    <location>
        <begin position="166"/>
        <end position="193"/>
    </location>
</feature>
<dbReference type="SMART" id="SM00868">
    <property type="entry name" value="zf-AD"/>
    <property type="match status" value="1"/>
</dbReference>
<feature type="compositionally biased region" description="Polar residues" evidence="7">
    <location>
        <begin position="129"/>
        <end position="138"/>
    </location>
</feature>
<dbReference type="Pfam" id="PF00096">
    <property type="entry name" value="zf-C2H2"/>
    <property type="match status" value="3"/>
</dbReference>
<dbReference type="FunFam" id="3.30.160.60:FF:000710">
    <property type="entry name" value="Zinc finger protein 768"/>
    <property type="match status" value="1"/>
</dbReference>
<keyword evidence="3 5" id="KW-0863">Zinc-finger</keyword>
<dbReference type="KEGG" id="bman:114247687"/>
<keyword evidence="1 6" id="KW-0479">Metal-binding</keyword>
<keyword evidence="4 6" id="KW-0862">Zinc</keyword>
<evidence type="ECO:0000313" key="11">
    <source>
        <dbReference type="RefSeq" id="XP_028036504.1"/>
    </source>
</evidence>
<dbReference type="RefSeq" id="XP_028036504.1">
    <property type="nucleotide sequence ID" value="XM_028180703.1"/>
</dbReference>
<evidence type="ECO:0000256" key="2">
    <source>
        <dbReference type="ARBA" id="ARBA00022737"/>
    </source>
</evidence>
<evidence type="ECO:0000256" key="7">
    <source>
        <dbReference type="SAM" id="MobiDB-lite"/>
    </source>
</evidence>
<feature type="region of interest" description="Disordered" evidence="7">
    <location>
        <begin position="250"/>
        <end position="276"/>
    </location>
</feature>
<dbReference type="GeneID" id="114247687"/>
<dbReference type="Proteomes" id="UP000504629">
    <property type="component" value="Unplaced"/>
</dbReference>
<dbReference type="SUPFAM" id="SSF57667">
    <property type="entry name" value="beta-beta-alpha zinc fingers"/>
    <property type="match status" value="2"/>
</dbReference>
<dbReference type="InterPro" id="IPR050329">
    <property type="entry name" value="GLI_C2H2-zinc-finger"/>
</dbReference>
<dbReference type="InterPro" id="IPR036236">
    <property type="entry name" value="Znf_C2H2_sf"/>
</dbReference>
<dbReference type="PANTHER" id="PTHR19818">
    <property type="entry name" value="ZINC FINGER PROTEIN ZIC AND GLI"/>
    <property type="match status" value="1"/>
</dbReference>